<reference evidence="3" key="1">
    <citation type="submission" date="2022-01" db="EMBL/GenBank/DDBJ databases">
        <title>Microbacterium eymi and Microbacterium rhizovicinus sp. nov., isolated from the rhizospheric soil of Elymus tsukushiensis, a plant native to the Dokdo Islands, Republic of Korea.</title>
        <authorList>
            <person name="Hwang Y.J."/>
        </authorList>
    </citation>
    <scope>NUCLEOTIDE SEQUENCE</scope>
    <source>
        <strain evidence="3">KUDC0405</strain>
    </source>
</reference>
<keyword evidence="2" id="KW-0324">Glycolysis</keyword>
<dbReference type="CDD" id="cd00311">
    <property type="entry name" value="TIM"/>
    <property type="match status" value="1"/>
</dbReference>
<dbReference type="EMBL" id="CP091139">
    <property type="protein sequence ID" value="UUT36019.1"/>
    <property type="molecule type" value="Genomic_DNA"/>
</dbReference>
<gene>
    <name evidence="3" type="ORF">L2X98_23225</name>
</gene>
<keyword evidence="4" id="KW-1185">Reference proteome</keyword>
<dbReference type="Pfam" id="PF00121">
    <property type="entry name" value="TIM"/>
    <property type="match status" value="1"/>
</dbReference>
<keyword evidence="1 2" id="KW-0413">Isomerase</keyword>
<sequence length="245" mass="25105">MSLKLYLDIPATVRWAHEVAAIARRQASVRSGAVTLIALPSLPALEATRAALEGSGVQVGGQDLFWEDRGAYTGAVSGADLRQAGCRYVEVGHAERRSVFGEDDGVVRRKLAAAVRNGLVPILCVGEQTPDEDAAAACVGQLFSALAGIPDGTVVDELIVAYEPVWAIGAQEPAPAAAVTAVAVAVRAALADDPRVAAASVLYGGSAGPGLLGTLGAAVDGLFLGRFAHDPAQFERVVEEAAALL</sequence>
<organism evidence="3 4">
    <name type="scientific">Microbacterium elymi</name>
    <dbReference type="NCBI Taxonomy" id="2909587"/>
    <lineage>
        <taxon>Bacteria</taxon>
        <taxon>Bacillati</taxon>
        <taxon>Actinomycetota</taxon>
        <taxon>Actinomycetes</taxon>
        <taxon>Micrococcales</taxon>
        <taxon>Microbacteriaceae</taxon>
        <taxon>Microbacterium</taxon>
    </lineage>
</organism>
<evidence type="ECO:0000313" key="4">
    <source>
        <dbReference type="Proteomes" id="UP001054811"/>
    </source>
</evidence>
<keyword evidence="2" id="KW-0963">Cytoplasm</keyword>
<dbReference type="InterPro" id="IPR035990">
    <property type="entry name" value="TIM_sf"/>
</dbReference>
<dbReference type="EC" id="5.3.1.1" evidence="2"/>
<evidence type="ECO:0000313" key="3">
    <source>
        <dbReference type="EMBL" id="UUT36019.1"/>
    </source>
</evidence>
<comment type="catalytic activity">
    <reaction evidence="2">
        <text>D-glyceraldehyde 3-phosphate = dihydroxyacetone phosphate</text>
        <dbReference type="Rhea" id="RHEA:18585"/>
        <dbReference type="ChEBI" id="CHEBI:57642"/>
        <dbReference type="ChEBI" id="CHEBI:59776"/>
        <dbReference type="EC" id="5.3.1.1"/>
    </reaction>
</comment>
<dbReference type="PANTHER" id="PTHR21139">
    <property type="entry name" value="TRIOSEPHOSPHATE ISOMERASE"/>
    <property type="match status" value="1"/>
</dbReference>
<dbReference type="RefSeq" id="WP_259612667.1">
    <property type="nucleotide sequence ID" value="NZ_CP091139.2"/>
</dbReference>
<dbReference type="GO" id="GO:0016853">
    <property type="term" value="F:isomerase activity"/>
    <property type="evidence" value="ECO:0007669"/>
    <property type="project" value="UniProtKB-KW"/>
</dbReference>
<dbReference type="PROSITE" id="PS51440">
    <property type="entry name" value="TIM_2"/>
    <property type="match status" value="1"/>
</dbReference>
<dbReference type="InterPro" id="IPR013785">
    <property type="entry name" value="Aldolase_TIM"/>
</dbReference>
<dbReference type="PANTHER" id="PTHR21139:SF2">
    <property type="entry name" value="TRIOSEPHOSPHATE ISOMERASE"/>
    <property type="match status" value="1"/>
</dbReference>
<dbReference type="Gene3D" id="3.20.20.70">
    <property type="entry name" value="Aldolase class I"/>
    <property type="match status" value="1"/>
</dbReference>
<protein>
    <recommendedName>
        <fullName evidence="2">Triosephosphate isomerase</fullName>
        <ecNumber evidence="2">5.3.1.1</ecNumber>
    </recommendedName>
</protein>
<dbReference type="InterPro" id="IPR000652">
    <property type="entry name" value="Triosephosphate_isomerase"/>
</dbReference>
<comment type="subcellular location">
    <subcellularLocation>
        <location evidence="2">Cytoplasm</location>
    </subcellularLocation>
</comment>
<evidence type="ECO:0000256" key="1">
    <source>
        <dbReference type="ARBA" id="ARBA00023235"/>
    </source>
</evidence>
<evidence type="ECO:0000256" key="2">
    <source>
        <dbReference type="RuleBase" id="RU363013"/>
    </source>
</evidence>
<comment type="subunit">
    <text evidence="2">Homodimer.</text>
</comment>
<dbReference type="SUPFAM" id="SSF51351">
    <property type="entry name" value="Triosephosphate isomerase (TIM)"/>
    <property type="match status" value="1"/>
</dbReference>
<comment type="pathway">
    <text evidence="2">Carbohydrate degradation; glycolysis; D-glyceraldehyde 3-phosphate from glycerone phosphate: step 1/1.</text>
</comment>
<accession>A0ABY5NLF7</accession>
<keyword evidence="2" id="KW-0312">Gluconeogenesis</keyword>
<proteinExistence type="inferred from homology"/>
<comment type="pathway">
    <text evidence="2">Carbohydrate biosynthesis; gluconeogenesis.</text>
</comment>
<name>A0ABY5NLF7_9MICO</name>
<dbReference type="Proteomes" id="UP001054811">
    <property type="component" value="Chromosome"/>
</dbReference>
<comment type="similarity">
    <text evidence="2">Belongs to the triosephosphate isomerase family.</text>
</comment>